<keyword evidence="2" id="KW-1185">Reference proteome</keyword>
<evidence type="ECO:0000313" key="2">
    <source>
        <dbReference type="Proteomes" id="UP000784294"/>
    </source>
</evidence>
<sequence length="128" mass="14888">MAGPINRYNSQTLKPTADWQQAQIIGLKPRYVKFIFAPGLFFTFNELSSRLIFIQFYAEPQSQRIQHNDNFEMTYFHIRFVSRALTFAPNSLYMGVFERDGKSLQLESVNTNTLFYSNLISIMGQISL</sequence>
<proteinExistence type="predicted"/>
<gene>
    <name evidence="1" type="ORF">PXEA_LOCUS32597</name>
</gene>
<evidence type="ECO:0000313" key="1">
    <source>
        <dbReference type="EMBL" id="VEL39157.1"/>
    </source>
</evidence>
<protein>
    <submittedName>
        <fullName evidence="1">Uncharacterized protein</fullName>
    </submittedName>
</protein>
<dbReference type="Proteomes" id="UP000784294">
    <property type="component" value="Unassembled WGS sequence"/>
</dbReference>
<dbReference type="AlphaFoldDB" id="A0A448XL46"/>
<comment type="caution">
    <text evidence="1">The sequence shown here is derived from an EMBL/GenBank/DDBJ whole genome shotgun (WGS) entry which is preliminary data.</text>
</comment>
<dbReference type="EMBL" id="CAAALY010260281">
    <property type="protein sequence ID" value="VEL39157.1"/>
    <property type="molecule type" value="Genomic_DNA"/>
</dbReference>
<accession>A0A448XL46</accession>
<name>A0A448XL46_9PLAT</name>
<reference evidence="1" key="1">
    <citation type="submission" date="2018-11" db="EMBL/GenBank/DDBJ databases">
        <authorList>
            <consortium name="Pathogen Informatics"/>
        </authorList>
    </citation>
    <scope>NUCLEOTIDE SEQUENCE</scope>
</reference>
<organism evidence="1 2">
    <name type="scientific">Protopolystoma xenopodis</name>
    <dbReference type="NCBI Taxonomy" id="117903"/>
    <lineage>
        <taxon>Eukaryota</taxon>
        <taxon>Metazoa</taxon>
        <taxon>Spiralia</taxon>
        <taxon>Lophotrochozoa</taxon>
        <taxon>Platyhelminthes</taxon>
        <taxon>Monogenea</taxon>
        <taxon>Polyopisthocotylea</taxon>
        <taxon>Polystomatidea</taxon>
        <taxon>Polystomatidae</taxon>
        <taxon>Protopolystoma</taxon>
    </lineage>
</organism>